<reference evidence="1" key="1">
    <citation type="submission" date="2017-10" db="EMBL/GenBank/DDBJ databases">
        <title>Genome sequence of cellulolytic Lachnospiraceae bacterium XHS1971 isolated from hotspring sediment.</title>
        <authorList>
            <person name="Vasudevan G."/>
            <person name="Joshi A.J."/>
            <person name="Hivarkar S."/>
            <person name="Lanjekar V.B."/>
            <person name="Dhakephalkar P.K."/>
            <person name="Dagar S."/>
        </authorList>
    </citation>
    <scope>NUCLEOTIDE SEQUENCE</scope>
    <source>
        <strain evidence="1">XHS1971</strain>
    </source>
</reference>
<protein>
    <submittedName>
        <fullName evidence="1">MBL fold hydrolase</fullName>
    </submittedName>
</protein>
<keyword evidence="1" id="KW-0378">Hydrolase</keyword>
<proteinExistence type="predicted"/>
<dbReference type="EMBL" id="PEDL01000002">
    <property type="protein sequence ID" value="PHV71662.1"/>
    <property type="molecule type" value="Genomic_DNA"/>
</dbReference>
<dbReference type="Proteomes" id="UP000224460">
    <property type="component" value="Unassembled WGS sequence"/>
</dbReference>
<gene>
    <name evidence="1" type="ORF">CS063_03620</name>
</gene>
<keyword evidence="2" id="KW-1185">Reference proteome</keyword>
<accession>A0AC61DGC6</accession>
<comment type="caution">
    <text evidence="1">The sequence shown here is derived from an EMBL/GenBank/DDBJ whole genome shotgun (WGS) entry which is preliminary data.</text>
</comment>
<evidence type="ECO:0000313" key="2">
    <source>
        <dbReference type="Proteomes" id="UP000224460"/>
    </source>
</evidence>
<organism evidence="1 2">
    <name type="scientific">Sporanaerobium hydrogeniformans</name>
    <dbReference type="NCBI Taxonomy" id="3072179"/>
    <lineage>
        <taxon>Bacteria</taxon>
        <taxon>Bacillati</taxon>
        <taxon>Bacillota</taxon>
        <taxon>Clostridia</taxon>
        <taxon>Lachnospirales</taxon>
        <taxon>Lachnospiraceae</taxon>
        <taxon>Sporanaerobium</taxon>
    </lineage>
</organism>
<name>A0AC61DGC6_9FIRM</name>
<evidence type="ECO:0000313" key="1">
    <source>
        <dbReference type="EMBL" id="PHV71662.1"/>
    </source>
</evidence>
<sequence>MRTKKKTTFYTLPILGVFILLISFLGGCHSNKEITTPSIQETIKLHFIDTGNSDAILIQDGKIGVLIDGGDNDDEEFVPNYIKAQGIEKLNYVIATHPDADHIGGLDGVVRNIKVERVLVSNGDADTKTYRDFISALIDKGLSPSVPLVGSTFSFGKGEFKVLSAADVKDPNERSIVLLYTYGKDKMLFMGDAGTEVEKNLECGPVDLIKLGHHGSSSSSSLAFLKQVTPQKAVLTVGSGNKYGHPHKEIMEHLKTLNIPVYRTDEGGTLVFESTGKGIKALQEPHSYLNGSTNQSVVEGQMNETPTPIESTIKNEALGKVYFTSTSKKYHSTPTCSNMKAPIEATIKEVGKRKACQICF</sequence>